<feature type="transmembrane region" description="Helical" evidence="5">
    <location>
        <begin position="145"/>
        <end position="168"/>
    </location>
</feature>
<evidence type="ECO:0000256" key="2">
    <source>
        <dbReference type="ARBA" id="ARBA00022692"/>
    </source>
</evidence>
<feature type="transmembrane region" description="Helical" evidence="5">
    <location>
        <begin position="180"/>
        <end position="200"/>
    </location>
</feature>
<feature type="transmembrane region" description="Helical" evidence="5">
    <location>
        <begin position="278"/>
        <end position="298"/>
    </location>
</feature>
<feature type="transmembrane region" description="Helical" evidence="5">
    <location>
        <begin position="310"/>
        <end position="328"/>
    </location>
</feature>
<name>A0A6G0U0N5_APHGL</name>
<evidence type="ECO:0000313" key="6">
    <source>
        <dbReference type="EMBL" id="KAE9541283.1"/>
    </source>
</evidence>
<protein>
    <recommendedName>
        <fullName evidence="8">Acetyl-coenzyme A transporter 1</fullName>
    </recommendedName>
</protein>
<feature type="transmembrane region" description="Helical" evidence="5">
    <location>
        <begin position="378"/>
        <end position="406"/>
    </location>
</feature>
<feature type="transmembrane region" description="Helical" evidence="5">
    <location>
        <begin position="478"/>
        <end position="497"/>
    </location>
</feature>
<feature type="transmembrane region" description="Helical" evidence="5">
    <location>
        <begin position="77"/>
        <end position="100"/>
    </location>
</feature>
<organism evidence="6 7">
    <name type="scientific">Aphis glycines</name>
    <name type="common">Soybean aphid</name>
    <dbReference type="NCBI Taxonomy" id="307491"/>
    <lineage>
        <taxon>Eukaryota</taxon>
        <taxon>Metazoa</taxon>
        <taxon>Ecdysozoa</taxon>
        <taxon>Arthropoda</taxon>
        <taxon>Hexapoda</taxon>
        <taxon>Insecta</taxon>
        <taxon>Pterygota</taxon>
        <taxon>Neoptera</taxon>
        <taxon>Paraneoptera</taxon>
        <taxon>Hemiptera</taxon>
        <taxon>Sternorrhyncha</taxon>
        <taxon>Aphidomorpha</taxon>
        <taxon>Aphidoidea</taxon>
        <taxon>Aphididae</taxon>
        <taxon>Aphidini</taxon>
        <taxon>Aphis</taxon>
        <taxon>Aphis</taxon>
    </lineage>
</organism>
<dbReference type="Proteomes" id="UP000475862">
    <property type="component" value="Unassembled WGS sequence"/>
</dbReference>
<keyword evidence="2 5" id="KW-0812">Transmembrane</keyword>
<comment type="subcellular location">
    <subcellularLocation>
        <location evidence="1">Membrane</location>
        <topology evidence="1">Multi-pass membrane protein</topology>
    </subcellularLocation>
</comment>
<evidence type="ECO:0000256" key="1">
    <source>
        <dbReference type="ARBA" id="ARBA00004141"/>
    </source>
</evidence>
<feature type="transmembrane region" description="Helical" evidence="5">
    <location>
        <begin position="220"/>
        <end position="243"/>
    </location>
</feature>
<dbReference type="SUPFAM" id="SSF103473">
    <property type="entry name" value="MFS general substrate transporter"/>
    <property type="match status" value="1"/>
</dbReference>
<dbReference type="GO" id="GO:0008521">
    <property type="term" value="F:acetyl-CoA transmembrane transporter activity"/>
    <property type="evidence" value="ECO:0007669"/>
    <property type="project" value="InterPro"/>
</dbReference>
<keyword evidence="3 5" id="KW-1133">Transmembrane helix</keyword>
<dbReference type="GO" id="GO:0016020">
    <property type="term" value="C:membrane"/>
    <property type="evidence" value="ECO:0007669"/>
    <property type="project" value="UniProtKB-SubCell"/>
</dbReference>
<dbReference type="PANTHER" id="PTHR12778:SF9">
    <property type="entry name" value="ACETYL-COENZYME A TRANSPORTER 1"/>
    <property type="match status" value="1"/>
</dbReference>
<dbReference type="AlphaFoldDB" id="A0A6G0U0N5"/>
<evidence type="ECO:0000256" key="5">
    <source>
        <dbReference type="SAM" id="Phobius"/>
    </source>
</evidence>
<evidence type="ECO:0000256" key="4">
    <source>
        <dbReference type="ARBA" id="ARBA00023136"/>
    </source>
</evidence>
<dbReference type="InterPro" id="IPR036259">
    <property type="entry name" value="MFS_trans_sf"/>
</dbReference>
<feature type="transmembrane region" description="Helical" evidence="5">
    <location>
        <begin position="112"/>
        <end position="133"/>
    </location>
</feature>
<gene>
    <name evidence="6" type="ORF">AGLY_004528</name>
</gene>
<reference evidence="6 7" key="1">
    <citation type="submission" date="2019-08" db="EMBL/GenBank/DDBJ databases">
        <title>The genome of the soybean aphid Biotype 1, its phylome, world population structure and adaptation to the North American continent.</title>
        <authorList>
            <person name="Giordano R."/>
            <person name="Donthu R.K."/>
            <person name="Hernandez A.G."/>
            <person name="Wright C.L."/>
            <person name="Zimin A.V."/>
        </authorList>
    </citation>
    <scope>NUCLEOTIDE SEQUENCE [LARGE SCALE GENOMIC DNA]</scope>
    <source>
        <tissue evidence="6">Whole aphids</tissue>
    </source>
</reference>
<dbReference type="OrthoDB" id="6582834at2759"/>
<keyword evidence="7" id="KW-1185">Reference proteome</keyword>
<dbReference type="GO" id="GO:0035348">
    <property type="term" value="P:acetyl-CoA transmembrane transport"/>
    <property type="evidence" value="ECO:0007669"/>
    <property type="project" value="InterPro"/>
</dbReference>
<dbReference type="InterPro" id="IPR024371">
    <property type="entry name" value="AcetylCoA_trans_1-like"/>
</dbReference>
<feature type="transmembrane region" description="Helical" evidence="5">
    <location>
        <begin position="41"/>
        <end position="65"/>
    </location>
</feature>
<dbReference type="InterPro" id="IPR004752">
    <property type="entry name" value="AmpG_permease/AT-1"/>
</dbReference>
<evidence type="ECO:0008006" key="8">
    <source>
        <dbReference type="Google" id="ProtNLM"/>
    </source>
</evidence>
<evidence type="ECO:0000313" key="7">
    <source>
        <dbReference type="Proteomes" id="UP000475862"/>
    </source>
</evidence>
<accession>A0A6G0U0N5</accession>
<dbReference type="EMBL" id="VYZN01000013">
    <property type="protein sequence ID" value="KAE9541283.1"/>
    <property type="molecule type" value="Genomic_DNA"/>
</dbReference>
<sequence>MEKSNISKYDQKESTKVHDINGTQYDSASEKPNLDGDRLNFYLLILLYIIQGFPLGLSSAFTIILQSKKIVTYEDQATFSIALWPYIMNILWAPIVDALYIQFIGRRKCWLIPLQLLMGLFMFYMACNIADWLPESGKPNLKMMLIVVLALNVLSSTQDIVVDGWALTMLKKNNVSYTSMCNSIGVLFGIFLGEVCFTLLVSEEFNTKYFRSTPGTGGLISMKSFLLFWAVLVMSVTFSVGIFKKEKKNLEDGIEKVSVFQNYKLLWEIIKLPNIKGLTIALLTTRIGFIATESVSVLKLIDAGLSKDNIMIMTTVMYVGKFAIPIFISKYITSIKPMSYYLKMTPIRLAWGIVYVTLIYFTPNIIHLNSTVVSVPEYYYLILGFVYVINDLLSFLMLIMLFSFFYQISDPRFGGTYMTLFNTLYFLGWFVPNTLVLKLVDITTFSKCSNDIQNLCSTPDLTSMCNTNGGSCNVYVDGYYITTAICTVIGLVWYGIFKNTLKSYQNLSVSHWMVYSRPLDIDEVHEPCIRSS</sequence>
<evidence type="ECO:0000256" key="3">
    <source>
        <dbReference type="ARBA" id="ARBA00022989"/>
    </source>
</evidence>
<keyword evidence="4 5" id="KW-0472">Membrane</keyword>
<comment type="caution">
    <text evidence="6">The sequence shown here is derived from an EMBL/GenBank/DDBJ whole genome shotgun (WGS) entry which is preliminary data.</text>
</comment>
<dbReference type="Pfam" id="PF13000">
    <property type="entry name" value="Acatn"/>
    <property type="match status" value="2"/>
</dbReference>
<feature type="transmembrane region" description="Helical" evidence="5">
    <location>
        <begin position="349"/>
        <end position="366"/>
    </location>
</feature>
<proteinExistence type="predicted"/>
<feature type="transmembrane region" description="Helical" evidence="5">
    <location>
        <begin position="413"/>
        <end position="431"/>
    </location>
</feature>
<dbReference type="PANTHER" id="PTHR12778">
    <property type="entry name" value="SOLUTE CARRIER FAMILY 33 ACETYL-COA TRANSPORTER -RELATED"/>
    <property type="match status" value="1"/>
</dbReference>